<accession>A0AA36EQI2</accession>
<organism evidence="12 13">
    <name type="scientific">Lactuca saligna</name>
    <name type="common">Willowleaf lettuce</name>
    <dbReference type="NCBI Taxonomy" id="75948"/>
    <lineage>
        <taxon>Eukaryota</taxon>
        <taxon>Viridiplantae</taxon>
        <taxon>Streptophyta</taxon>
        <taxon>Embryophyta</taxon>
        <taxon>Tracheophyta</taxon>
        <taxon>Spermatophyta</taxon>
        <taxon>Magnoliopsida</taxon>
        <taxon>eudicotyledons</taxon>
        <taxon>Gunneridae</taxon>
        <taxon>Pentapetalae</taxon>
        <taxon>asterids</taxon>
        <taxon>campanulids</taxon>
        <taxon>Asterales</taxon>
        <taxon>Asteraceae</taxon>
        <taxon>Cichorioideae</taxon>
        <taxon>Cichorieae</taxon>
        <taxon>Lactucinae</taxon>
        <taxon>Lactuca</taxon>
    </lineage>
</organism>
<evidence type="ECO:0000256" key="1">
    <source>
        <dbReference type="ARBA" id="ARBA00004123"/>
    </source>
</evidence>
<evidence type="ECO:0000256" key="8">
    <source>
        <dbReference type="ARBA" id="ARBA00023163"/>
    </source>
</evidence>
<reference evidence="12" key="1">
    <citation type="submission" date="2023-04" db="EMBL/GenBank/DDBJ databases">
        <authorList>
            <person name="Vijverberg K."/>
            <person name="Xiong W."/>
            <person name="Schranz E."/>
        </authorList>
    </citation>
    <scope>NUCLEOTIDE SEQUENCE</scope>
</reference>
<evidence type="ECO:0000256" key="7">
    <source>
        <dbReference type="ARBA" id="ARBA00023015"/>
    </source>
</evidence>
<dbReference type="InterPro" id="IPR018866">
    <property type="entry name" value="Znf-4CXXC_R1"/>
</dbReference>
<dbReference type="GO" id="GO:0005737">
    <property type="term" value="C:cytoplasm"/>
    <property type="evidence" value="ECO:0007669"/>
    <property type="project" value="UniProtKB-SubCell"/>
</dbReference>
<evidence type="ECO:0000256" key="9">
    <source>
        <dbReference type="ARBA" id="ARBA00023242"/>
    </source>
</evidence>
<keyword evidence="6" id="KW-0832">Ubl conjugation</keyword>
<dbReference type="EMBL" id="OX465085">
    <property type="protein sequence ID" value="CAI9304078.1"/>
    <property type="molecule type" value="Genomic_DNA"/>
</dbReference>
<dbReference type="AlphaFoldDB" id="A0AA36EQI2"/>
<keyword evidence="9" id="KW-0539">Nucleus</keyword>
<evidence type="ECO:0000313" key="13">
    <source>
        <dbReference type="Proteomes" id="UP001177003"/>
    </source>
</evidence>
<feature type="region of interest" description="Disordered" evidence="10">
    <location>
        <begin position="108"/>
        <end position="142"/>
    </location>
</feature>
<comment type="subcellular location">
    <subcellularLocation>
        <location evidence="2">Cytoplasm</location>
    </subcellularLocation>
    <subcellularLocation>
        <location evidence="1">Nucleus</location>
    </subcellularLocation>
</comment>
<feature type="region of interest" description="Disordered" evidence="10">
    <location>
        <begin position="49"/>
        <end position="85"/>
    </location>
</feature>
<keyword evidence="7" id="KW-0805">Transcription regulation</keyword>
<evidence type="ECO:0000256" key="2">
    <source>
        <dbReference type="ARBA" id="ARBA00004496"/>
    </source>
</evidence>
<evidence type="ECO:0000256" key="10">
    <source>
        <dbReference type="SAM" id="MobiDB-lite"/>
    </source>
</evidence>
<dbReference type="PANTHER" id="PTHR31169">
    <property type="entry name" value="OS05G0300700 PROTEIN"/>
    <property type="match status" value="1"/>
</dbReference>
<dbReference type="InterPro" id="IPR040221">
    <property type="entry name" value="CDCA7/CDA7L"/>
</dbReference>
<feature type="compositionally biased region" description="Basic and acidic residues" evidence="10">
    <location>
        <begin position="314"/>
        <end position="324"/>
    </location>
</feature>
<dbReference type="Pfam" id="PF10497">
    <property type="entry name" value="zf-4CXXC_R1"/>
    <property type="match status" value="1"/>
</dbReference>
<evidence type="ECO:0000256" key="3">
    <source>
        <dbReference type="ARBA" id="ARBA00022490"/>
    </source>
</evidence>
<keyword evidence="4" id="KW-1017">Isopeptide bond</keyword>
<evidence type="ECO:0000256" key="4">
    <source>
        <dbReference type="ARBA" id="ARBA00022499"/>
    </source>
</evidence>
<evidence type="ECO:0000259" key="11">
    <source>
        <dbReference type="Pfam" id="PF10497"/>
    </source>
</evidence>
<keyword evidence="8" id="KW-0804">Transcription</keyword>
<gene>
    <name evidence="12" type="ORF">LSALG_LOCUS42487</name>
</gene>
<keyword evidence="13" id="KW-1185">Reference proteome</keyword>
<dbReference type="GO" id="GO:0006355">
    <property type="term" value="P:regulation of DNA-templated transcription"/>
    <property type="evidence" value="ECO:0007669"/>
    <property type="project" value="InterPro"/>
</dbReference>
<sequence length="372" mass="42474">MLIWQFTKQRNVIILDTWTQNPRHYFPPKCPVGDFLSTGRENIVLQKRGTAGAEGHQPKMVSKKKRRHGNGGIEPEKENDGGGVADYELSREQRIKANLERMQKLGILELSRNLKPPPKPKTIRPPKRLPPSPTSQRRSSRIQTLPTVNYSEMRVPNSNEKVIKDVKIEIKEGSQPEVYTEEHEKALGDHKETWTLCVDGYDDEGNRMYDAYAGKSCHQCRQKTTGHRTKCCKCKTVQGQFCGDCLFMRYGENVLETKENPEWVCPVCRDICNCSRCRRVKGWEPTGNLYRKVLRLGFKSVAHYLIHTRGPNGKQEDMEDLKTSDEEDDEVDDGKNVSSVKNINDHDGGDGDSDYKSDNDNDDDDNEGEDDD</sequence>
<evidence type="ECO:0000256" key="5">
    <source>
        <dbReference type="ARBA" id="ARBA00022553"/>
    </source>
</evidence>
<evidence type="ECO:0000256" key="6">
    <source>
        <dbReference type="ARBA" id="ARBA00022843"/>
    </source>
</evidence>
<dbReference type="PANTHER" id="PTHR31169:SF33">
    <property type="entry name" value="CELL DIVISION CYCLE-ASSOCIATED 7-LIKE PROTEIN"/>
    <property type="match status" value="1"/>
</dbReference>
<name>A0AA36EQI2_LACSI</name>
<protein>
    <recommendedName>
        <fullName evidence="11">Zinc-finger domain-containing protein</fullName>
    </recommendedName>
</protein>
<feature type="compositionally biased region" description="Basic and acidic residues" evidence="10">
    <location>
        <begin position="343"/>
        <end position="359"/>
    </location>
</feature>
<proteinExistence type="predicted"/>
<feature type="region of interest" description="Disordered" evidence="10">
    <location>
        <begin position="309"/>
        <end position="372"/>
    </location>
</feature>
<evidence type="ECO:0000313" key="12">
    <source>
        <dbReference type="EMBL" id="CAI9304078.1"/>
    </source>
</evidence>
<keyword evidence="5" id="KW-0597">Phosphoprotein</keyword>
<feature type="compositionally biased region" description="Acidic residues" evidence="10">
    <location>
        <begin position="360"/>
        <end position="372"/>
    </location>
</feature>
<dbReference type="GO" id="GO:0005634">
    <property type="term" value="C:nucleus"/>
    <property type="evidence" value="ECO:0007669"/>
    <property type="project" value="UniProtKB-SubCell"/>
</dbReference>
<feature type="domain" description="Zinc-finger" evidence="11">
    <location>
        <begin position="209"/>
        <end position="305"/>
    </location>
</feature>
<keyword evidence="3" id="KW-0963">Cytoplasm</keyword>
<dbReference type="Proteomes" id="UP001177003">
    <property type="component" value="Chromosome 9"/>
</dbReference>